<evidence type="ECO:0000256" key="1">
    <source>
        <dbReference type="ARBA" id="ARBA00023015"/>
    </source>
</evidence>
<dbReference type="InterPro" id="IPR029062">
    <property type="entry name" value="Class_I_gatase-like"/>
</dbReference>
<accession>A0ABQ2M2B3</accession>
<dbReference type="InterPro" id="IPR002818">
    <property type="entry name" value="DJ-1/PfpI"/>
</dbReference>
<feature type="domain" description="HTH araC/xylS-type" evidence="4">
    <location>
        <begin position="262"/>
        <end position="360"/>
    </location>
</feature>
<dbReference type="Pfam" id="PF01965">
    <property type="entry name" value="DJ-1_PfpI"/>
    <property type="match status" value="1"/>
</dbReference>
<organism evidence="5 6">
    <name type="scientific">Streptomyces daqingensis</name>
    <dbReference type="NCBI Taxonomy" id="1472640"/>
    <lineage>
        <taxon>Bacteria</taxon>
        <taxon>Bacillati</taxon>
        <taxon>Actinomycetota</taxon>
        <taxon>Actinomycetes</taxon>
        <taxon>Kitasatosporales</taxon>
        <taxon>Streptomycetaceae</taxon>
        <taxon>Streptomyces</taxon>
    </lineage>
</organism>
<dbReference type="InterPro" id="IPR018060">
    <property type="entry name" value="HTH_AraC"/>
</dbReference>
<reference evidence="6" key="1">
    <citation type="journal article" date="2019" name="Int. J. Syst. Evol. Microbiol.">
        <title>The Global Catalogue of Microorganisms (GCM) 10K type strain sequencing project: providing services to taxonomists for standard genome sequencing and annotation.</title>
        <authorList>
            <consortium name="The Broad Institute Genomics Platform"/>
            <consortium name="The Broad Institute Genome Sequencing Center for Infectious Disease"/>
            <person name="Wu L."/>
            <person name="Ma J."/>
        </authorList>
    </citation>
    <scope>NUCLEOTIDE SEQUENCE [LARGE SCALE GENOMIC DNA]</scope>
    <source>
        <strain evidence="6">CGMCC 4.7178</strain>
    </source>
</reference>
<evidence type="ECO:0000259" key="4">
    <source>
        <dbReference type="PROSITE" id="PS01124"/>
    </source>
</evidence>
<dbReference type="SUPFAM" id="SSF46689">
    <property type="entry name" value="Homeodomain-like"/>
    <property type="match status" value="2"/>
</dbReference>
<dbReference type="Gene3D" id="3.40.50.880">
    <property type="match status" value="1"/>
</dbReference>
<comment type="caution">
    <text evidence="5">The sequence shown here is derived from an EMBL/GenBank/DDBJ whole genome shotgun (WGS) entry which is preliminary data.</text>
</comment>
<keyword evidence="1" id="KW-0805">Transcription regulation</keyword>
<proteinExistence type="predicted"/>
<dbReference type="EMBL" id="BMMP01000004">
    <property type="protein sequence ID" value="GGO46015.1"/>
    <property type="molecule type" value="Genomic_DNA"/>
</dbReference>
<dbReference type="PANTHER" id="PTHR43130">
    <property type="entry name" value="ARAC-FAMILY TRANSCRIPTIONAL REGULATOR"/>
    <property type="match status" value="1"/>
</dbReference>
<evidence type="ECO:0000256" key="2">
    <source>
        <dbReference type="ARBA" id="ARBA00023163"/>
    </source>
</evidence>
<dbReference type="PANTHER" id="PTHR43130:SF3">
    <property type="entry name" value="HTH-TYPE TRANSCRIPTIONAL REGULATOR RV1931C"/>
    <property type="match status" value="1"/>
</dbReference>
<protein>
    <submittedName>
        <fullName evidence="5">AraC family transcriptional regulator</fullName>
    </submittedName>
</protein>
<evidence type="ECO:0000313" key="5">
    <source>
        <dbReference type="EMBL" id="GGO46015.1"/>
    </source>
</evidence>
<sequence>MAGLCKDLAMEKGTRDTAALEGTRTGSGTDTGPARPAFAHDGRHRVAVLVRPGVMPLELGLVHQLFGAARHAADGRPLYEVVTCTPSPGLLRTNADFPVHVSHGTGALAEAETVIVPATHEEDEPECAGRLGGALAEALGRVRRPGTRVASICTGAFVLAAAGWLDGRRATTHWKSAGRFRRLFPAVRLDPDVLYTGEGDLFTSAGEAAGIDLCLHLIRLDHGAAVANDVARSTVVPPHREGGQAQFIAAPVARGGGRSSTGEAREWALRNLGRPLSLRELAGVGSMSVRTFTRRFREETGLTPVQWLTRQRVERARQLLEETDLPVERVAADAGFGTGASLRQHMQAALGVSPRAYRATFRGPR</sequence>
<evidence type="ECO:0000313" key="6">
    <source>
        <dbReference type="Proteomes" id="UP000631535"/>
    </source>
</evidence>
<dbReference type="InterPro" id="IPR009057">
    <property type="entry name" value="Homeodomain-like_sf"/>
</dbReference>
<feature type="region of interest" description="Disordered" evidence="3">
    <location>
        <begin position="13"/>
        <end position="38"/>
    </location>
</feature>
<gene>
    <name evidence="5" type="ORF">GCM10012287_15330</name>
</gene>
<dbReference type="InterPro" id="IPR052158">
    <property type="entry name" value="INH-QAR"/>
</dbReference>
<dbReference type="PROSITE" id="PS01124">
    <property type="entry name" value="HTH_ARAC_FAMILY_2"/>
    <property type="match status" value="1"/>
</dbReference>
<evidence type="ECO:0000256" key="3">
    <source>
        <dbReference type="SAM" id="MobiDB-lite"/>
    </source>
</evidence>
<dbReference type="SMART" id="SM00342">
    <property type="entry name" value="HTH_ARAC"/>
    <property type="match status" value="1"/>
</dbReference>
<dbReference type="Proteomes" id="UP000631535">
    <property type="component" value="Unassembled WGS sequence"/>
</dbReference>
<dbReference type="CDD" id="cd03137">
    <property type="entry name" value="GATase1_AraC_1"/>
    <property type="match status" value="1"/>
</dbReference>
<name>A0ABQ2M2B3_9ACTN</name>
<dbReference type="Gene3D" id="1.10.10.60">
    <property type="entry name" value="Homeodomain-like"/>
    <property type="match status" value="1"/>
</dbReference>
<dbReference type="Pfam" id="PF12833">
    <property type="entry name" value="HTH_18"/>
    <property type="match status" value="1"/>
</dbReference>
<dbReference type="SUPFAM" id="SSF52317">
    <property type="entry name" value="Class I glutamine amidotransferase-like"/>
    <property type="match status" value="1"/>
</dbReference>
<keyword evidence="2" id="KW-0804">Transcription</keyword>
<keyword evidence="6" id="KW-1185">Reference proteome</keyword>